<dbReference type="InParanoid" id="A0A2H3E3H6"/>
<dbReference type="SUPFAM" id="SSF53098">
    <property type="entry name" value="Ribonuclease H-like"/>
    <property type="match status" value="1"/>
</dbReference>
<dbReference type="PANTHER" id="PTHR13620:SF109">
    <property type="entry name" value="3'-5' EXONUCLEASE"/>
    <property type="match status" value="1"/>
</dbReference>
<keyword evidence="7" id="KW-1185">Reference proteome</keyword>
<dbReference type="GO" id="GO:0003676">
    <property type="term" value="F:nucleic acid binding"/>
    <property type="evidence" value="ECO:0007669"/>
    <property type="project" value="InterPro"/>
</dbReference>
<protein>
    <recommendedName>
        <fullName evidence="8">3'-5' exonuclease domain-containing protein</fullName>
    </recommendedName>
</protein>
<dbReference type="OrthoDB" id="1920326at2759"/>
<dbReference type="PANTHER" id="PTHR13620">
    <property type="entry name" value="3-5 EXONUCLEASE"/>
    <property type="match status" value="1"/>
</dbReference>
<dbReference type="Proteomes" id="UP000217790">
    <property type="component" value="Unassembled WGS sequence"/>
</dbReference>
<keyword evidence="4" id="KW-0269">Exonuclease</keyword>
<dbReference type="AlphaFoldDB" id="A0A2H3E3H6"/>
<evidence type="ECO:0000313" key="6">
    <source>
        <dbReference type="EMBL" id="PBL00705.1"/>
    </source>
</evidence>
<dbReference type="GO" id="GO:0046872">
    <property type="term" value="F:metal ion binding"/>
    <property type="evidence" value="ECO:0007669"/>
    <property type="project" value="UniProtKB-KW"/>
</dbReference>
<reference evidence="7" key="1">
    <citation type="journal article" date="2017" name="Nat. Ecol. Evol.">
        <title>Genome expansion and lineage-specific genetic innovations in the forest pathogenic fungi Armillaria.</title>
        <authorList>
            <person name="Sipos G."/>
            <person name="Prasanna A.N."/>
            <person name="Walter M.C."/>
            <person name="O'Connor E."/>
            <person name="Balint B."/>
            <person name="Krizsan K."/>
            <person name="Kiss B."/>
            <person name="Hess J."/>
            <person name="Varga T."/>
            <person name="Slot J."/>
            <person name="Riley R."/>
            <person name="Boka B."/>
            <person name="Rigling D."/>
            <person name="Barry K."/>
            <person name="Lee J."/>
            <person name="Mihaltcheva S."/>
            <person name="LaButti K."/>
            <person name="Lipzen A."/>
            <person name="Waldron R."/>
            <person name="Moloney N.M."/>
            <person name="Sperisen C."/>
            <person name="Kredics L."/>
            <person name="Vagvoelgyi C."/>
            <person name="Patrignani A."/>
            <person name="Fitzpatrick D."/>
            <person name="Nagy I."/>
            <person name="Doyle S."/>
            <person name="Anderson J.B."/>
            <person name="Grigoriev I.V."/>
            <person name="Gueldener U."/>
            <person name="Muensterkoetter M."/>
            <person name="Nagy L.G."/>
        </authorList>
    </citation>
    <scope>NUCLEOTIDE SEQUENCE [LARGE SCALE GENOMIC DNA]</scope>
    <source>
        <strain evidence="7">Ar21-2</strain>
    </source>
</reference>
<organism evidence="6 7">
    <name type="scientific">Armillaria gallica</name>
    <name type="common">Bulbous honey fungus</name>
    <name type="synonym">Armillaria bulbosa</name>
    <dbReference type="NCBI Taxonomy" id="47427"/>
    <lineage>
        <taxon>Eukaryota</taxon>
        <taxon>Fungi</taxon>
        <taxon>Dikarya</taxon>
        <taxon>Basidiomycota</taxon>
        <taxon>Agaricomycotina</taxon>
        <taxon>Agaricomycetes</taxon>
        <taxon>Agaricomycetidae</taxon>
        <taxon>Agaricales</taxon>
        <taxon>Marasmiineae</taxon>
        <taxon>Physalacriaceae</taxon>
        <taxon>Armillaria</taxon>
    </lineage>
</organism>
<keyword evidence="2" id="KW-0479">Metal-binding</keyword>
<evidence type="ECO:0000256" key="4">
    <source>
        <dbReference type="ARBA" id="ARBA00022839"/>
    </source>
</evidence>
<dbReference type="GO" id="GO:0008408">
    <property type="term" value="F:3'-5' exonuclease activity"/>
    <property type="evidence" value="ECO:0007669"/>
    <property type="project" value="UniProtKB-ARBA"/>
</dbReference>
<evidence type="ECO:0000256" key="3">
    <source>
        <dbReference type="ARBA" id="ARBA00022801"/>
    </source>
</evidence>
<dbReference type="EMBL" id="KZ293646">
    <property type="protein sequence ID" value="PBL00705.1"/>
    <property type="molecule type" value="Genomic_DNA"/>
</dbReference>
<feature type="region of interest" description="Disordered" evidence="5">
    <location>
        <begin position="304"/>
        <end position="327"/>
    </location>
</feature>
<evidence type="ECO:0000256" key="5">
    <source>
        <dbReference type="SAM" id="MobiDB-lite"/>
    </source>
</evidence>
<sequence length="390" mass="42830">MLSSEVMAIDHSFKVAGQTVFSGLLTMTNEFSQIQVHVQKSTTQIELTILSLIVSMPNEEDSVMVVGLDSEWSVDLDAQHLSQNDHCQTAIIQLAYDNKIWIFQLITFLKNPHILKVGCNVKLDLQNLQEESGVDKPFPGGIDIVHFTKQKGIVKNAQIGLTDLCTKVLKLYYAVLDAWASLRVYEELEKMQIPGAVISFTPGHDIFLCQDDTNIIAQVTKVFVPGTILSTHWKQALSEFGTCPFTVVALCSWLKTYIPSFRGLETLTHRGSTSQGTSQLAATAESANNLANTEILNGELDQPLLSEGENGEADGTDTGFETGGPEQEGHSFEWLIIDFCDILASEKEDSSAGEELDLESVCNSDLKGPAFKAWAWLEEGLASSNNKPEP</sequence>
<dbReference type="InterPro" id="IPR051132">
    <property type="entry name" value="3-5_Exonuclease_domain"/>
</dbReference>
<proteinExistence type="predicted"/>
<evidence type="ECO:0008006" key="8">
    <source>
        <dbReference type="Google" id="ProtNLM"/>
    </source>
</evidence>
<gene>
    <name evidence="6" type="ORF">ARMGADRAFT_1024617</name>
</gene>
<evidence type="ECO:0000256" key="2">
    <source>
        <dbReference type="ARBA" id="ARBA00022723"/>
    </source>
</evidence>
<dbReference type="InterPro" id="IPR036397">
    <property type="entry name" value="RNaseH_sf"/>
</dbReference>
<keyword evidence="3" id="KW-0378">Hydrolase</keyword>
<keyword evidence="1" id="KW-0540">Nuclease</keyword>
<accession>A0A2H3E3H6</accession>
<dbReference type="Gene3D" id="3.30.420.10">
    <property type="entry name" value="Ribonuclease H-like superfamily/Ribonuclease H"/>
    <property type="match status" value="1"/>
</dbReference>
<name>A0A2H3E3H6_ARMGA</name>
<evidence type="ECO:0000313" key="7">
    <source>
        <dbReference type="Proteomes" id="UP000217790"/>
    </source>
</evidence>
<evidence type="ECO:0000256" key="1">
    <source>
        <dbReference type="ARBA" id="ARBA00022722"/>
    </source>
</evidence>
<dbReference type="InterPro" id="IPR012337">
    <property type="entry name" value="RNaseH-like_sf"/>
</dbReference>